<evidence type="ECO:0000313" key="3">
    <source>
        <dbReference type="EMBL" id="KAK2963325.1"/>
    </source>
</evidence>
<keyword evidence="4" id="KW-1185">Reference proteome</keyword>
<reference evidence="3 4" key="1">
    <citation type="journal article" date="2022" name="bioRxiv">
        <title>Genomics of Preaxostyla Flagellates Illuminates Evolutionary Transitions and the Path Towards Mitochondrial Loss.</title>
        <authorList>
            <person name="Novak L.V.F."/>
            <person name="Treitli S.C."/>
            <person name="Pyrih J."/>
            <person name="Halakuc P."/>
            <person name="Pipaliya S.V."/>
            <person name="Vacek V."/>
            <person name="Brzon O."/>
            <person name="Soukal P."/>
            <person name="Eme L."/>
            <person name="Dacks J.B."/>
            <person name="Karnkowska A."/>
            <person name="Elias M."/>
            <person name="Hampl V."/>
        </authorList>
    </citation>
    <scope>NUCLEOTIDE SEQUENCE [LARGE SCALE GENOMIC DNA]</scope>
    <source>
        <strain evidence="3">NAU3</strain>
        <tissue evidence="3">Gut</tissue>
    </source>
</reference>
<feature type="compositionally biased region" description="Polar residues" evidence="1">
    <location>
        <begin position="117"/>
        <end position="128"/>
    </location>
</feature>
<sequence length="136" mass="14932">MDNCGSHLTASIAKLAVQFNIIILSLPPNPTNLTQPLDGSMIQMLKKEYGRLCTKRHPFSQEAHRQAIEASLPAEVTAAFNPALEKKVVRSSPRKVAQKKNEVKRMITVPVKKPTSKLASLRTSSRSDNGTKEIVG</sequence>
<evidence type="ECO:0000256" key="1">
    <source>
        <dbReference type="SAM" id="MobiDB-lite"/>
    </source>
</evidence>
<evidence type="ECO:0000259" key="2">
    <source>
        <dbReference type="Pfam" id="PF03184"/>
    </source>
</evidence>
<name>A0ABQ9YHU3_9EUKA</name>
<proteinExistence type="predicted"/>
<dbReference type="EMBL" id="JARBJD010000007">
    <property type="protein sequence ID" value="KAK2963325.1"/>
    <property type="molecule type" value="Genomic_DNA"/>
</dbReference>
<protein>
    <recommendedName>
        <fullName evidence="2">DDE-1 domain-containing protein</fullName>
    </recommendedName>
</protein>
<gene>
    <name evidence="3" type="ORF">BLNAU_1859</name>
</gene>
<dbReference type="Proteomes" id="UP001281761">
    <property type="component" value="Unassembled WGS sequence"/>
</dbReference>
<evidence type="ECO:0000313" key="4">
    <source>
        <dbReference type="Proteomes" id="UP001281761"/>
    </source>
</evidence>
<organism evidence="3 4">
    <name type="scientific">Blattamonas nauphoetae</name>
    <dbReference type="NCBI Taxonomy" id="2049346"/>
    <lineage>
        <taxon>Eukaryota</taxon>
        <taxon>Metamonada</taxon>
        <taxon>Preaxostyla</taxon>
        <taxon>Oxymonadida</taxon>
        <taxon>Blattamonas</taxon>
    </lineage>
</organism>
<feature type="region of interest" description="Disordered" evidence="1">
    <location>
        <begin position="114"/>
        <end position="136"/>
    </location>
</feature>
<comment type="caution">
    <text evidence="3">The sequence shown here is derived from an EMBL/GenBank/DDBJ whole genome shotgun (WGS) entry which is preliminary data.</text>
</comment>
<dbReference type="InterPro" id="IPR004875">
    <property type="entry name" value="DDE_SF_endonuclease_dom"/>
</dbReference>
<accession>A0ABQ9YHU3</accession>
<feature type="domain" description="DDE-1" evidence="2">
    <location>
        <begin position="1"/>
        <end position="63"/>
    </location>
</feature>
<dbReference type="Pfam" id="PF03184">
    <property type="entry name" value="DDE_1"/>
    <property type="match status" value="1"/>
</dbReference>